<reference evidence="1" key="1">
    <citation type="submission" date="2009-02" db="EMBL/GenBank/DDBJ databases">
        <title>The Genome Sequence of Ajellomyces capsulatus strain G186AR.</title>
        <authorList>
            <consortium name="The Broad Institute Genome Sequencing Platform"/>
            <person name="Champion M."/>
            <person name="Cuomo C."/>
            <person name="Ma L.-J."/>
            <person name="Henn M.R."/>
            <person name="Sil A."/>
            <person name="Goldman B."/>
            <person name="Young S.K."/>
            <person name="Kodira C.D."/>
            <person name="Zeng Q."/>
            <person name="Koehrsen M."/>
            <person name="Alvarado L."/>
            <person name="Berlin A."/>
            <person name="Borenstein D."/>
            <person name="Chen Z."/>
            <person name="Engels R."/>
            <person name="Freedman E."/>
            <person name="Gellesch M."/>
            <person name="Goldberg J."/>
            <person name="Griggs A."/>
            <person name="Gujja S."/>
            <person name="Heiman D."/>
            <person name="Hepburn T."/>
            <person name="Howarth C."/>
            <person name="Jen D."/>
            <person name="Larson L."/>
            <person name="Lewis B."/>
            <person name="Mehta T."/>
            <person name="Park D."/>
            <person name="Pearson M."/>
            <person name="Roberts A."/>
            <person name="Saif S."/>
            <person name="Shea T."/>
            <person name="Shenoy N."/>
            <person name="Sisk P."/>
            <person name="Stolte C."/>
            <person name="Sykes S."/>
            <person name="Walk T."/>
            <person name="White J."/>
            <person name="Yandava C."/>
            <person name="Klein B."/>
            <person name="McEwen J.G."/>
            <person name="Puccia R."/>
            <person name="Goldman G.H."/>
            <person name="Felipe M.S."/>
            <person name="Nino-Vega G."/>
            <person name="San-Blas G."/>
            <person name="Taylor J."/>
            <person name="Mendoza L."/>
            <person name="Galagan J."/>
            <person name="Nusbaum C."/>
            <person name="Birren B."/>
        </authorList>
    </citation>
    <scope>NUCLEOTIDE SEQUENCE</scope>
    <source>
        <strain evidence="1">G186AR</strain>
    </source>
</reference>
<gene>
    <name evidence="1" type="ORF">HCBG_07067</name>
</gene>
<protein>
    <submittedName>
        <fullName evidence="1">Uncharacterized protein</fullName>
    </submittedName>
</protein>
<dbReference type="InParanoid" id="C0NV87"/>
<proteinExistence type="predicted"/>
<dbReference type="EMBL" id="GG663373">
    <property type="protein sequence ID" value="EEH04426.1"/>
    <property type="molecule type" value="Genomic_DNA"/>
</dbReference>
<dbReference type="GeneID" id="69040083"/>
<dbReference type="HOGENOM" id="CLU_1916461_0_0_1"/>
<accession>C0NV87</accession>
<organism evidence="1 2">
    <name type="scientific">Ajellomyces capsulatus (strain G186AR / H82 / ATCC MYA-2454 / RMSCC 2432)</name>
    <name type="common">Darling's disease fungus</name>
    <name type="synonym">Histoplasma capsulatum</name>
    <dbReference type="NCBI Taxonomy" id="447093"/>
    <lineage>
        <taxon>Eukaryota</taxon>
        <taxon>Fungi</taxon>
        <taxon>Dikarya</taxon>
        <taxon>Ascomycota</taxon>
        <taxon>Pezizomycotina</taxon>
        <taxon>Eurotiomycetes</taxon>
        <taxon>Eurotiomycetidae</taxon>
        <taxon>Onygenales</taxon>
        <taxon>Ajellomycetaceae</taxon>
        <taxon>Histoplasma</taxon>
    </lineage>
</organism>
<evidence type="ECO:0000313" key="1">
    <source>
        <dbReference type="EMBL" id="EEH04426.1"/>
    </source>
</evidence>
<dbReference type="RefSeq" id="XP_045284907.1">
    <property type="nucleotide sequence ID" value="XM_045434116.1"/>
</dbReference>
<evidence type="ECO:0000313" key="2">
    <source>
        <dbReference type="Proteomes" id="UP000001631"/>
    </source>
</evidence>
<sequence length="132" mass="15585">MALAQPQQMIRAYKELGTPFFSRQPFWPNNEQPQPRSVKGVYMRWRRERLHYFHLVIKIPQISAKNAWYRVRGGFQLRTVLPFLFPLSFVYFWNNADVERGGKATMTNHCKPELYEVVLLDLALKQLEGALS</sequence>
<dbReference type="Proteomes" id="UP000001631">
    <property type="component" value="Unassembled WGS sequence"/>
</dbReference>
<keyword evidence="2" id="KW-1185">Reference proteome</keyword>
<name>C0NV87_AJECG</name>
<dbReference type="AlphaFoldDB" id="C0NV87"/>